<evidence type="ECO:0000313" key="2">
    <source>
        <dbReference type="Proteomes" id="UP001497680"/>
    </source>
</evidence>
<dbReference type="Proteomes" id="UP001497680">
    <property type="component" value="Unassembled WGS sequence"/>
</dbReference>
<gene>
    <name evidence="1" type="ORF">F4821DRAFT_232683</name>
</gene>
<accession>A0ACC0D8K4</accession>
<sequence>MFTPHQSSFPGPASASSSPGPRFRLAFRVVSDGLDTARAQAFNAARGRRDTAVDFPQFGRLPPELRLKIWEYLMAPRVVAVACLDAEAPPPEEEPEEPWTSFPELDQAPPAQVPVLLLVNHETRALALSRYEPSFAWKTPHVLLSSTLQQGSPTTPGATWSRPSVWFSHALDAVYLLGQLEPCDSYGFNSPLSYFLDREEARRVRRLVIAFAALKYGEMAPQHIFGALFHCVDRFAHALRDNGGRVLVAVTPRDEYTNALMGGQQPLVGDGGEAAVMYLNRDEVVEARRSLDGDEVNIVQKTWRDWYRGSIVKSSLANVQFELVRESDLPQHIAKLVENTGDES</sequence>
<organism evidence="1 2">
    <name type="scientific">Hypoxylon rubiginosum</name>
    <dbReference type="NCBI Taxonomy" id="110542"/>
    <lineage>
        <taxon>Eukaryota</taxon>
        <taxon>Fungi</taxon>
        <taxon>Dikarya</taxon>
        <taxon>Ascomycota</taxon>
        <taxon>Pezizomycotina</taxon>
        <taxon>Sordariomycetes</taxon>
        <taxon>Xylariomycetidae</taxon>
        <taxon>Xylariales</taxon>
        <taxon>Hypoxylaceae</taxon>
        <taxon>Hypoxylon</taxon>
    </lineage>
</organism>
<protein>
    <submittedName>
        <fullName evidence="1">Uncharacterized protein</fullName>
    </submittedName>
</protein>
<reference evidence="1 2" key="1">
    <citation type="journal article" date="2022" name="New Phytol.">
        <title>Ecological generalism drives hyperdiversity of secondary metabolite gene clusters in xylarialean endophytes.</title>
        <authorList>
            <person name="Franco M.E.E."/>
            <person name="Wisecaver J.H."/>
            <person name="Arnold A.E."/>
            <person name="Ju Y.M."/>
            <person name="Slot J.C."/>
            <person name="Ahrendt S."/>
            <person name="Moore L.P."/>
            <person name="Eastman K.E."/>
            <person name="Scott K."/>
            <person name="Konkel Z."/>
            <person name="Mondo S.J."/>
            <person name="Kuo A."/>
            <person name="Hayes R.D."/>
            <person name="Haridas S."/>
            <person name="Andreopoulos B."/>
            <person name="Riley R."/>
            <person name="LaButti K."/>
            <person name="Pangilinan J."/>
            <person name="Lipzen A."/>
            <person name="Amirebrahimi M."/>
            <person name="Yan J."/>
            <person name="Adam C."/>
            <person name="Keymanesh K."/>
            <person name="Ng V."/>
            <person name="Louie K."/>
            <person name="Northen T."/>
            <person name="Drula E."/>
            <person name="Henrissat B."/>
            <person name="Hsieh H.M."/>
            <person name="Youens-Clark K."/>
            <person name="Lutzoni F."/>
            <person name="Miadlikowska J."/>
            <person name="Eastwood D.C."/>
            <person name="Hamelin R.C."/>
            <person name="Grigoriev I.V."/>
            <person name="U'Ren J.M."/>
        </authorList>
    </citation>
    <scope>NUCLEOTIDE SEQUENCE [LARGE SCALE GENOMIC DNA]</scope>
    <source>
        <strain evidence="1 2">ER1909</strain>
    </source>
</reference>
<proteinExistence type="predicted"/>
<keyword evidence="2" id="KW-1185">Reference proteome</keyword>
<dbReference type="EMBL" id="MU394298">
    <property type="protein sequence ID" value="KAI6088983.1"/>
    <property type="molecule type" value="Genomic_DNA"/>
</dbReference>
<evidence type="ECO:0000313" key="1">
    <source>
        <dbReference type="EMBL" id="KAI6088983.1"/>
    </source>
</evidence>
<name>A0ACC0D8K4_9PEZI</name>
<comment type="caution">
    <text evidence="1">The sequence shown here is derived from an EMBL/GenBank/DDBJ whole genome shotgun (WGS) entry which is preliminary data.</text>
</comment>